<dbReference type="CDD" id="cd00112">
    <property type="entry name" value="LDLa"/>
    <property type="match status" value="1"/>
</dbReference>
<keyword evidence="1 2" id="KW-1015">Disulfide bond</keyword>
<feature type="signal peptide" evidence="5">
    <location>
        <begin position="1"/>
        <end position="29"/>
    </location>
</feature>
<keyword evidence="5" id="KW-0732">Signal</keyword>
<dbReference type="InterPro" id="IPR036055">
    <property type="entry name" value="LDL_receptor-like_sf"/>
</dbReference>
<dbReference type="PANTHER" id="PTHR16861">
    <property type="entry name" value="GLYCOPROTEIN 38"/>
    <property type="match status" value="1"/>
</dbReference>
<feature type="region of interest" description="Disordered" evidence="3">
    <location>
        <begin position="407"/>
        <end position="431"/>
    </location>
</feature>
<protein>
    <submittedName>
        <fullName evidence="6">Uncharacterized protein</fullName>
    </submittedName>
</protein>
<evidence type="ECO:0000256" key="5">
    <source>
        <dbReference type="SAM" id="SignalP"/>
    </source>
</evidence>
<evidence type="ECO:0000256" key="3">
    <source>
        <dbReference type="SAM" id="MobiDB-lite"/>
    </source>
</evidence>
<comment type="caution">
    <text evidence="6">The sequence shown here is derived from an EMBL/GenBank/DDBJ whole genome shotgun (WGS) entry which is preliminary data.</text>
</comment>
<dbReference type="InterPro" id="IPR002172">
    <property type="entry name" value="LDrepeatLR_classA_rpt"/>
</dbReference>
<reference evidence="6" key="1">
    <citation type="journal article" date="2019" name="bioRxiv">
        <title>The Genome of the Zebra Mussel, Dreissena polymorpha: A Resource for Invasive Species Research.</title>
        <authorList>
            <person name="McCartney M.A."/>
            <person name="Auch B."/>
            <person name="Kono T."/>
            <person name="Mallez S."/>
            <person name="Zhang Y."/>
            <person name="Obille A."/>
            <person name="Becker A."/>
            <person name="Abrahante J.E."/>
            <person name="Garbe J."/>
            <person name="Badalamenti J.P."/>
            <person name="Herman A."/>
            <person name="Mangelson H."/>
            <person name="Liachko I."/>
            <person name="Sullivan S."/>
            <person name="Sone E.D."/>
            <person name="Koren S."/>
            <person name="Silverstein K.A.T."/>
            <person name="Beckman K.B."/>
            <person name="Gohl D.M."/>
        </authorList>
    </citation>
    <scope>NUCLEOTIDE SEQUENCE</scope>
    <source>
        <strain evidence="6">Duluth1</strain>
        <tissue evidence="6">Whole animal</tissue>
    </source>
</reference>
<dbReference type="SUPFAM" id="SSF57424">
    <property type="entry name" value="LDL receptor-like module"/>
    <property type="match status" value="1"/>
</dbReference>
<organism evidence="6 7">
    <name type="scientific">Dreissena polymorpha</name>
    <name type="common">Zebra mussel</name>
    <name type="synonym">Mytilus polymorpha</name>
    <dbReference type="NCBI Taxonomy" id="45954"/>
    <lineage>
        <taxon>Eukaryota</taxon>
        <taxon>Metazoa</taxon>
        <taxon>Spiralia</taxon>
        <taxon>Lophotrochozoa</taxon>
        <taxon>Mollusca</taxon>
        <taxon>Bivalvia</taxon>
        <taxon>Autobranchia</taxon>
        <taxon>Heteroconchia</taxon>
        <taxon>Euheterodonta</taxon>
        <taxon>Imparidentia</taxon>
        <taxon>Neoheterodontei</taxon>
        <taxon>Myida</taxon>
        <taxon>Dreissenoidea</taxon>
        <taxon>Dreissenidae</taxon>
        <taxon>Dreissena</taxon>
    </lineage>
</organism>
<sequence>MATVSICVFVRVFFAFLALACFVSSKCESDEIPVAKMCQNSRVSGSAVYIDTSDAMLTDHTKQVPLCQCTATLAMAHFFSANILGPKNTCGSIVKFQTPKDIKTTAENCELTKHDLIEVRDEDNAVNISLVKLHTPYETDFCVRLTLDLCLDDKYQCHMTGECIPRKFMCDANPDCPDQDDELNCEQQMCAEGTTKCGDGKCYVSCEDVNITSTNLTTHSFDTLKPIIEVVCIQSTHFSTTTPTTTTTTTTTTTAPPTTTTTTPTATTTPTTTTTTSTTKLPKTTMATTTPTATTTTTTTPTLAINIPPRTTTASTLPAFESPDISWTPEETTALKELKATATSKTVQDDIESGTPQTSLDKTDSGKKSILTNPVALVGIVVGAVACAVITAIIIYAARRRMKKKKSHDIPPSDLWIPNAGEPNELSSMNT</sequence>
<dbReference type="PROSITE" id="PS50068">
    <property type="entry name" value="LDLRA_2"/>
    <property type="match status" value="1"/>
</dbReference>
<dbReference type="PROSITE" id="PS01209">
    <property type="entry name" value="LDLRA_1"/>
    <property type="match status" value="1"/>
</dbReference>
<dbReference type="InterPro" id="IPR023415">
    <property type="entry name" value="LDLR_class-A_CS"/>
</dbReference>
<evidence type="ECO:0000256" key="2">
    <source>
        <dbReference type="PROSITE-ProRule" id="PRU00124"/>
    </source>
</evidence>
<accession>A0A9D4HZT8</accession>
<evidence type="ECO:0000313" key="7">
    <source>
        <dbReference type="Proteomes" id="UP000828390"/>
    </source>
</evidence>
<evidence type="ECO:0000256" key="1">
    <source>
        <dbReference type="ARBA" id="ARBA00023157"/>
    </source>
</evidence>
<keyword evidence="4" id="KW-0812">Transmembrane</keyword>
<keyword evidence="7" id="KW-1185">Reference proteome</keyword>
<feature type="compositionally biased region" description="Low complexity" evidence="3">
    <location>
        <begin position="241"/>
        <end position="302"/>
    </location>
</feature>
<evidence type="ECO:0000313" key="6">
    <source>
        <dbReference type="EMBL" id="KAH3738682.1"/>
    </source>
</evidence>
<dbReference type="SMART" id="SM00192">
    <property type="entry name" value="LDLa"/>
    <property type="match status" value="1"/>
</dbReference>
<reference evidence="6" key="2">
    <citation type="submission" date="2020-11" db="EMBL/GenBank/DDBJ databases">
        <authorList>
            <person name="McCartney M.A."/>
            <person name="Auch B."/>
            <person name="Kono T."/>
            <person name="Mallez S."/>
            <person name="Becker A."/>
            <person name="Gohl D.M."/>
            <person name="Silverstein K.A.T."/>
            <person name="Koren S."/>
            <person name="Bechman K.B."/>
            <person name="Herman A."/>
            <person name="Abrahante J.E."/>
            <person name="Garbe J."/>
        </authorList>
    </citation>
    <scope>NUCLEOTIDE SEQUENCE</scope>
    <source>
        <strain evidence="6">Duluth1</strain>
        <tissue evidence="6">Whole animal</tissue>
    </source>
</reference>
<feature type="transmembrane region" description="Helical" evidence="4">
    <location>
        <begin position="375"/>
        <end position="398"/>
    </location>
</feature>
<proteinExistence type="predicted"/>
<dbReference type="AlphaFoldDB" id="A0A9D4HZT8"/>
<feature type="region of interest" description="Disordered" evidence="3">
    <location>
        <begin position="241"/>
        <end position="325"/>
    </location>
</feature>
<dbReference type="EMBL" id="JAIWYP010000011">
    <property type="protein sequence ID" value="KAH3738682.1"/>
    <property type="molecule type" value="Genomic_DNA"/>
</dbReference>
<name>A0A9D4HZT8_DREPO</name>
<dbReference type="OrthoDB" id="6041366at2759"/>
<dbReference type="PANTHER" id="PTHR16861:SF4">
    <property type="entry name" value="SH3 DOMAIN PROTEIN (AFU_ORTHOLOGUE AFUA_1G13610)"/>
    <property type="match status" value="1"/>
</dbReference>
<keyword evidence="4" id="KW-1133">Transmembrane helix</keyword>
<dbReference type="Pfam" id="PF00057">
    <property type="entry name" value="Ldl_recept_a"/>
    <property type="match status" value="1"/>
</dbReference>
<feature type="chain" id="PRO_5038975916" evidence="5">
    <location>
        <begin position="30"/>
        <end position="431"/>
    </location>
</feature>
<feature type="region of interest" description="Disordered" evidence="3">
    <location>
        <begin position="339"/>
        <end position="366"/>
    </location>
</feature>
<dbReference type="Gene3D" id="4.10.400.10">
    <property type="entry name" value="Low-density Lipoprotein Receptor"/>
    <property type="match status" value="1"/>
</dbReference>
<feature type="disulfide bond" evidence="2">
    <location>
        <begin position="170"/>
        <end position="185"/>
    </location>
</feature>
<gene>
    <name evidence="6" type="ORF">DPMN_045321</name>
</gene>
<evidence type="ECO:0000256" key="4">
    <source>
        <dbReference type="SAM" id="Phobius"/>
    </source>
</evidence>
<comment type="caution">
    <text evidence="2">Lacks conserved residue(s) required for the propagation of feature annotation.</text>
</comment>
<keyword evidence="4" id="KW-0472">Membrane</keyword>
<dbReference type="Proteomes" id="UP000828390">
    <property type="component" value="Unassembled WGS sequence"/>
</dbReference>